<evidence type="ECO:0000256" key="2">
    <source>
        <dbReference type="ARBA" id="ARBA00023125"/>
    </source>
</evidence>
<dbReference type="InterPro" id="IPR018060">
    <property type="entry name" value="HTH_AraC"/>
</dbReference>
<dbReference type="PROSITE" id="PS00041">
    <property type="entry name" value="HTH_ARAC_FAMILY_1"/>
    <property type="match status" value="1"/>
</dbReference>
<dbReference type="InterPro" id="IPR009057">
    <property type="entry name" value="Homeodomain-like_sf"/>
</dbReference>
<name>A0A933W187_RHOPL</name>
<dbReference type="PRINTS" id="PR00032">
    <property type="entry name" value="HTHARAC"/>
</dbReference>
<dbReference type="InterPro" id="IPR050204">
    <property type="entry name" value="AraC_XylS_family_regulators"/>
</dbReference>
<evidence type="ECO:0000256" key="1">
    <source>
        <dbReference type="ARBA" id="ARBA00023015"/>
    </source>
</evidence>
<dbReference type="AlphaFoldDB" id="A0A933W187"/>
<accession>A0A933W187</accession>
<dbReference type="SMART" id="SM00342">
    <property type="entry name" value="HTH_ARAC"/>
    <property type="match status" value="1"/>
</dbReference>
<dbReference type="SUPFAM" id="SSF46689">
    <property type="entry name" value="Homeodomain-like"/>
    <property type="match status" value="2"/>
</dbReference>
<evidence type="ECO:0000259" key="4">
    <source>
        <dbReference type="PROSITE" id="PS01124"/>
    </source>
</evidence>
<dbReference type="PANTHER" id="PTHR46796:SF6">
    <property type="entry name" value="ARAC SUBFAMILY"/>
    <property type="match status" value="1"/>
</dbReference>
<keyword evidence="3" id="KW-0804">Transcription</keyword>
<proteinExistence type="predicted"/>
<evidence type="ECO:0000256" key="3">
    <source>
        <dbReference type="ARBA" id="ARBA00023163"/>
    </source>
</evidence>
<dbReference type="PROSITE" id="PS01124">
    <property type="entry name" value="HTH_ARAC_FAMILY_2"/>
    <property type="match status" value="1"/>
</dbReference>
<dbReference type="Pfam" id="PF12833">
    <property type="entry name" value="HTH_18"/>
    <property type="match status" value="1"/>
</dbReference>
<feature type="domain" description="HTH araC/xylS-type" evidence="4">
    <location>
        <begin position="197"/>
        <end position="295"/>
    </location>
</feature>
<dbReference type="Gene3D" id="1.10.10.60">
    <property type="entry name" value="Homeodomain-like"/>
    <property type="match status" value="2"/>
</dbReference>
<evidence type="ECO:0000313" key="5">
    <source>
        <dbReference type="EMBL" id="MBI5130236.1"/>
    </source>
</evidence>
<dbReference type="GO" id="GO:0043565">
    <property type="term" value="F:sequence-specific DNA binding"/>
    <property type="evidence" value="ECO:0007669"/>
    <property type="project" value="InterPro"/>
</dbReference>
<comment type="caution">
    <text evidence="5">The sequence shown here is derived from an EMBL/GenBank/DDBJ whole genome shotgun (WGS) entry which is preliminary data.</text>
</comment>
<sequence length="305" mass="34083">MGMLGNSVDKYVTGRMLQTSNDRRWSHLLAERWSHQAGDLPSLLPRDTEIAVLLRGNSVVDRAGGGTRQRTYGRRGTVWLCPAGIREDFIRVESEMHECLHMFLPGRPFDDTMLQDMDIDPARITIRYEAIDHDNFIEHVADQILRELAHESSTGRLLIESLGRALAAHLVHSYADTAIRHKQANAANKPLDIKRLTRVTDFINASVERDFTVSDLASIACMSPAHFSRSFKAATGCAPHEYLSRQRLDLAKRLLAGSHRSLVDIAYATGFSSQANFNRAFRKAVGTTPSVYREQKRGASDPAAL</sequence>
<dbReference type="Proteomes" id="UP000782519">
    <property type="component" value="Unassembled WGS sequence"/>
</dbReference>
<evidence type="ECO:0000313" key="6">
    <source>
        <dbReference type="Proteomes" id="UP000782519"/>
    </source>
</evidence>
<organism evidence="5 6">
    <name type="scientific">Rhodopseudomonas palustris</name>
    <dbReference type="NCBI Taxonomy" id="1076"/>
    <lineage>
        <taxon>Bacteria</taxon>
        <taxon>Pseudomonadati</taxon>
        <taxon>Pseudomonadota</taxon>
        <taxon>Alphaproteobacteria</taxon>
        <taxon>Hyphomicrobiales</taxon>
        <taxon>Nitrobacteraceae</taxon>
        <taxon>Rhodopseudomonas</taxon>
    </lineage>
</organism>
<dbReference type="InterPro" id="IPR020449">
    <property type="entry name" value="Tscrpt_reg_AraC-type_HTH"/>
</dbReference>
<reference evidence="5" key="1">
    <citation type="submission" date="2020-07" db="EMBL/GenBank/DDBJ databases">
        <title>Huge and variable diversity of episymbiotic CPR bacteria and DPANN archaea in groundwater ecosystems.</title>
        <authorList>
            <person name="He C.Y."/>
            <person name="Keren R."/>
            <person name="Whittaker M."/>
            <person name="Farag I.F."/>
            <person name="Doudna J."/>
            <person name="Cate J.H.D."/>
            <person name="Banfield J.F."/>
        </authorList>
    </citation>
    <scope>NUCLEOTIDE SEQUENCE</scope>
    <source>
        <strain evidence="5">NC_groundwater_1818_Pr3_B-0.1um_66_35</strain>
    </source>
</reference>
<dbReference type="InterPro" id="IPR018062">
    <property type="entry name" value="HTH_AraC-typ_CS"/>
</dbReference>
<protein>
    <submittedName>
        <fullName evidence="5">Helix-turn-helix transcriptional regulator</fullName>
    </submittedName>
</protein>
<keyword evidence="2" id="KW-0238">DNA-binding</keyword>
<dbReference type="PANTHER" id="PTHR46796">
    <property type="entry name" value="HTH-TYPE TRANSCRIPTIONAL ACTIVATOR RHAS-RELATED"/>
    <property type="match status" value="1"/>
</dbReference>
<dbReference type="GO" id="GO:0003700">
    <property type="term" value="F:DNA-binding transcription factor activity"/>
    <property type="evidence" value="ECO:0007669"/>
    <property type="project" value="InterPro"/>
</dbReference>
<gene>
    <name evidence="5" type="ORF">HZA66_12405</name>
</gene>
<keyword evidence="1" id="KW-0805">Transcription regulation</keyword>
<dbReference type="EMBL" id="JACRJB010000034">
    <property type="protein sequence ID" value="MBI5130236.1"/>
    <property type="molecule type" value="Genomic_DNA"/>
</dbReference>